<reference evidence="2" key="2">
    <citation type="submission" date="2021-09" db="EMBL/GenBank/DDBJ databases">
        <authorList>
            <person name="Gilroy R."/>
        </authorList>
    </citation>
    <scope>NUCLEOTIDE SEQUENCE</scope>
    <source>
        <strain evidence="2">CHK135-1449</strain>
    </source>
</reference>
<gene>
    <name evidence="2" type="ORF">K8V79_00555</name>
</gene>
<proteinExistence type="predicted"/>
<evidence type="ECO:0008006" key="4">
    <source>
        <dbReference type="Google" id="ProtNLM"/>
    </source>
</evidence>
<protein>
    <recommendedName>
        <fullName evidence="4">PilC beta-propeller domain-containing protein</fullName>
    </recommendedName>
</protein>
<keyword evidence="1" id="KW-0732">Signal</keyword>
<evidence type="ECO:0000313" key="2">
    <source>
        <dbReference type="EMBL" id="HJF26744.1"/>
    </source>
</evidence>
<evidence type="ECO:0000313" key="3">
    <source>
        <dbReference type="Proteomes" id="UP000787156"/>
    </source>
</evidence>
<feature type="chain" id="PRO_5038789581" description="PilC beta-propeller domain-containing protein" evidence="1">
    <location>
        <begin position="30"/>
        <end position="1354"/>
    </location>
</feature>
<dbReference type="InterPro" id="IPR015943">
    <property type="entry name" value="WD40/YVTN_repeat-like_dom_sf"/>
</dbReference>
<dbReference type="EMBL" id="DYWX01000009">
    <property type="protein sequence ID" value="HJF26744.1"/>
    <property type="molecule type" value="Genomic_DNA"/>
</dbReference>
<dbReference type="Gene3D" id="2.130.10.10">
    <property type="entry name" value="YVTN repeat-like/Quinoprotein amine dehydrogenase"/>
    <property type="match status" value="1"/>
</dbReference>
<organism evidence="2 3">
    <name type="scientific">Acinetobacter lwoffii</name>
    <dbReference type="NCBI Taxonomy" id="28090"/>
    <lineage>
        <taxon>Bacteria</taxon>
        <taxon>Pseudomonadati</taxon>
        <taxon>Pseudomonadota</taxon>
        <taxon>Gammaproteobacteria</taxon>
        <taxon>Moraxellales</taxon>
        <taxon>Moraxellaceae</taxon>
        <taxon>Acinetobacter</taxon>
    </lineage>
</organism>
<feature type="signal peptide" evidence="1">
    <location>
        <begin position="1"/>
        <end position="29"/>
    </location>
</feature>
<comment type="caution">
    <text evidence="2">The sequence shown here is derived from an EMBL/GenBank/DDBJ whole genome shotgun (WGS) entry which is preliminary data.</text>
</comment>
<dbReference type="SUPFAM" id="SSF50998">
    <property type="entry name" value="Quinoprotein alcohol dehydrogenase-like"/>
    <property type="match status" value="1"/>
</dbReference>
<reference evidence="2" key="1">
    <citation type="journal article" date="2021" name="PeerJ">
        <title>Extensive microbial diversity within the chicken gut microbiome revealed by metagenomics and culture.</title>
        <authorList>
            <person name="Gilroy R."/>
            <person name="Ravi A."/>
            <person name="Getino M."/>
            <person name="Pursley I."/>
            <person name="Horton D.L."/>
            <person name="Alikhan N.F."/>
            <person name="Baker D."/>
            <person name="Gharbi K."/>
            <person name="Hall N."/>
            <person name="Watson M."/>
            <person name="Adriaenssens E.M."/>
            <person name="Foster-Nyarko E."/>
            <person name="Jarju S."/>
            <person name="Secka A."/>
            <person name="Antonio M."/>
            <person name="Oren A."/>
            <person name="Chaudhuri R.R."/>
            <person name="La Ragione R."/>
            <person name="Hildebrand F."/>
            <person name="Pallen M.J."/>
        </authorList>
    </citation>
    <scope>NUCLEOTIDE SEQUENCE</scope>
    <source>
        <strain evidence="2">CHK135-1449</strain>
    </source>
</reference>
<sequence length="1354" mass="145468">MKNFKVTKLCSLMALVSAAALPISTASYASDLTIYKGNAKGKTSILLMLDTSGSMGISSLVLPKDNQYGSPGDVDTPLCERVKVRENNKSGTPVTDFWEWAYNLKDPVTQKTAIAKSVKINDTVIPYYVRGCSKNGVTQYDRLSRLKDAILPLLASNQLSNEVIMGLGHFSSKTELNIGTATNKLVDGHSGRILVPNAPLTAAQRITLAQEIANFKSLDTTTNEDGSPNLDLKLSSSKYPNVTKTSSGTPTAHAYAEAAAYMMGQGTGGNTTQTNVGTIYDGYMVKQQGANDGQVYFICVSLGAGRTDALGASVKQCPSSWPGYDARSKTASSGSPILKPKVNGTGWDPVTPAQLKAQVGDMNRLWDVYTKLPVGWRLDGWMKVDNEPMDIEPIVGTVWGYNDGINGLVSYRTNPFALTETSSSATDNMVGGFRYSVSSSKKTDGSNTYKQGGSKNECDGNGIYFLTDGAPNSTKDNMAEAIMNTTLGTHKFNNKPSGTGVLISPKLQSNLFSGETGGWEYIGEYAKKILDPTKNPGNMKIRTAVVGFGTSFAGVKQADNTYDCKVVKDTNPDAYNACKWGSNDYGAGGFYYAENTDDIKNSIIDFVEKTAVNFSSTSMGTISIPLDPLDQTKAMNTGFFPMIEPSESNNRRTWLGNLKKYYVINGTLSDKKTSGGNLLYKIINNQQVINENAKDIWSNQDGNNSLIYVGGAWNKIPVPGANNINNIGIIRHIYTMDGTSLKKVTKENLATDYTAPTGDGAVPQLQNISLLQRYALLNYLGYTKDLPTSATGTLAASDIATLPVPTVPYRYLGGVVHSTPLVVTKEATLKEDETVDKREEYVVYGSMDGGLHIVDAETGLEESVFVPQEVLNQQPETLAGSNAAGRLAYGVDAPWTADNTFKITSSTSSGTTSTKYIASSMNIYGGLRMGGRAIYGLNIEDPSKPKLLFHKTPSSTGFERLGQIWSKPVITNIRVKGEVKKVLIFGGGYDETVFENDAEKTVAPNGPTAGNALYIVDAANGNLIWSVSSNNTGTGKTNKQQKQADVKFSVVGQPAVRDYNADGLTDVIYFADLGGQVFRVDLNNAAQASTNADNNIAVRTQTLARLATASFTPRFYERPSTAVFKEGQKRFVLVTLGSGNRSYPLEKEPGLNQVYGLIDWDAAARDLEKDSFVSATVVGDTDLITTGVLGKTQSQAITTSEAVALKNRSKRGWSFALKTQAGSSNNGYVKAMEETQLVKDDLYVSVYDPQATLNNQTVNSCGGGIQGLSTMHRICMPYGNCAAYATTDNQGIIGVPLGPVSSSDPRKTQIVSPSPITGEKCVGDGCGAADASGTSKPTVYSQSRAIRPIRWYEQ</sequence>
<dbReference type="Proteomes" id="UP000787156">
    <property type="component" value="Unassembled WGS sequence"/>
</dbReference>
<name>A0A9D2UQE7_ACILW</name>
<evidence type="ECO:0000256" key="1">
    <source>
        <dbReference type="SAM" id="SignalP"/>
    </source>
</evidence>
<accession>A0A9D2UQE7</accession>
<dbReference type="InterPro" id="IPR011047">
    <property type="entry name" value="Quinoprotein_ADH-like_sf"/>
</dbReference>